<evidence type="ECO:0000256" key="1">
    <source>
        <dbReference type="ARBA" id="ARBA00000898"/>
    </source>
</evidence>
<name>A0ABM5Z1A4_9BURK</name>
<dbReference type="EC" id="3.1.3.45" evidence="5"/>
<proteinExistence type="inferred from homology"/>
<evidence type="ECO:0000256" key="8">
    <source>
        <dbReference type="ARBA" id="ARBA00022801"/>
    </source>
</evidence>
<dbReference type="InterPro" id="IPR010023">
    <property type="entry name" value="KdsC_fam"/>
</dbReference>
<keyword evidence="13" id="KW-1185">Reference proteome</keyword>
<comment type="cofactor">
    <cofactor evidence="2">
        <name>Mg(2+)</name>
        <dbReference type="ChEBI" id="CHEBI:18420"/>
    </cofactor>
</comment>
<dbReference type="PANTHER" id="PTHR21485">
    <property type="entry name" value="HAD SUPERFAMILY MEMBERS CMAS AND KDSC"/>
    <property type="match status" value="1"/>
</dbReference>
<comment type="similarity">
    <text evidence="3">Belongs to the KdsC family.</text>
</comment>
<dbReference type="CDD" id="cd01630">
    <property type="entry name" value="HAD_KDO-like"/>
    <property type="match status" value="1"/>
</dbReference>
<keyword evidence="9" id="KW-0460">Magnesium</keyword>
<dbReference type="PIRSF" id="PIRSF006118">
    <property type="entry name" value="KDO8-P_Ptase"/>
    <property type="match status" value="1"/>
</dbReference>
<sequence>MTATLPRSGADMTAAASGVATLSADARARAARVRLMIFDVDGILTDGGLLYGADGEQLKRFNALDGHGIKQLQQSGVATAIISARQSAIVSRRASDLGIAHVQQGVHDKYAAFVKLLEQLQLSAADCGFIGDDVIDLPILARAGFAVSVPNGHRDVRSRVHYVTQASGGHGAAREICDLIMQVQNTYDATLAAYLRSDRTGETPA</sequence>
<dbReference type="Pfam" id="PF08282">
    <property type="entry name" value="Hydrolase_3"/>
    <property type="match status" value="1"/>
</dbReference>
<evidence type="ECO:0000256" key="5">
    <source>
        <dbReference type="ARBA" id="ARBA00013066"/>
    </source>
</evidence>
<evidence type="ECO:0000256" key="10">
    <source>
        <dbReference type="ARBA" id="ARBA00022985"/>
    </source>
</evidence>
<keyword evidence="8" id="KW-0378">Hydrolase</keyword>
<dbReference type="SFLD" id="SFLDS00003">
    <property type="entry name" value="Haloacid_Dehalogenase"/>
    <property type="match status" value="1"/>
</dbReference>
<reference evidence="12 13" key="1">
    <citation type="submission" date="2015-11" db="EMBL/GenBank/DDBJ databases">
        <title>Exploring the genomic traits of fungus-feeding bacterial genus Collimonas.</title>
        <authorList>
            <person name="Song C."/>
            <person name="Schmidt R."/>
            <person name="de Jager V."/>
            <person name="Krzyzanowska D."/>
            <person name="Jongedijk E."/>
            <person name="Cankar K."/>
            <person name="Beekwilder J."/>
            <person name="van Veen A."/>
            <person name="de Boer W."/>
            <person name="van Veen J.A."/>
            <person name="Garbeva P."/>
        </authorList>
    </citation>
    <scope>NUCLEOTIDE SEQUENCE [LARGE SCALE GENOMIC DNA]</scope>
    <source>
        <strain evidence="12 13">Ter291</strain>
    </source>
</reference>
<dbReference type="SUPFAM" id="SSF56784">
    <property type="entry name" value="HAD-like"/>
    <property type="match status" value="1"/>
</dbReference>
<gene>
    <name evidence="12" type="ORF">CPter291_0465</name>
</gene>
<comment type="subunit">
    <text evidence="4">Homotetramer.</text>
</comment>
<evidence type="ECO:0000256" key="6">
    <source>
        <dbReference type="ARBA" id="ARBA00020092"/>
    </source>
</evidence>
<evidence type="ECO:0000256" key="2">
    <source>
        <dbReference type="ARBA" id="ARBA00001946"/>
    </source>
</evidence>
<dbReference type="InterPro" id="IPR023214">
    <property type="entry name" value="HAD_sf"/>
</dbReference>
<protein>
    <recommendedName>
        <fullName evidence="6">3-deoxy-D-manno-octulosonate 8-phosphate phosphatase KdsC</fullName>
        <ecNumber evidence="5">3.1.3.45</ecNumber>
    </recommendedName>
    <alternativeName>
        <fullName evidence="11">KDO 8-P phosphatase</fullName>
    </alternativeName>
</protein>
<dbReference type="Proteomes" id="UP000074914">
    <property type="component" value="Chromosome"/>
</dbReference>
<keyword evidence="10" id="KW-0448">Lipopolysaccharide biosynthesis</keyword>
<accession>A0ABM5Z1A4</accession>
<evidence type="ECO:0000256" key="3">
    <source>
        <dbReference type="ARBA" id="ARBA00005893"/>
    </source>
</evidence>
<dbReference type="NCBIfam" id="TIGR01670">
    <property type="entry name" value="KdsC-phosphatas"/>
    <property type="match status" value="1"/>
</dbReference>
<organism evidence="12 13">
    <name type="scientific">Collimonas pratensis</name>
    <dbReference type="NCBI Taxonomy" id="279113"/>
    <lineage>
        <taxon>Bacteria</taxon>
        <taxon>Pseudomonadati</taxon>
        <taxon>Pseudomonadota</taxon>
        <taxon>Betaproteobacteria</taxon>
        <taxon>Burkholderiales</taxon>
        <taxon>Oxalobacteraceae</taxon>
        <taxon>Collimonas</taxon>
    </lineage>
</organism>
<dbReference type="SFLD" id="SFLDG01138">
    <property type="entry name" value="C1.6.2:_Deoxy-d-mannose-octulo"/>
    <property type="match status" value="1"/>
</dbReference>
<evidence type="ECO:0000256" key="7">
    <source>
        <dbReference type="ARBA" id="ARBA00022723"/>
    </source>
</evidence>
<dbReference type="Gene3D" id="3.40.50.1000">
    <property type="entry name" value="HAD superfamily/HAD-like"/>
    <property type="match status" value="1"/>
</dbReference>
<dbReference type="EMBL" id="CP013236">
    <property type="protein sequence ID" value="AMP12751.1"/>
    <property type="molecule type" value="Genomic_DNA"/>
</dbReference>
<dbReference type="InterPro" id="IPR036412">
    <property type="entry name" value="HAD-like_sf"/>
</dbReference>
<evidence type="ECO:0000256" key="11">
    <source>
        <dbReference type="ARBA" id="ARBA00031051"/>
    </source>
</evidence>
<dbReference type="PANTHER" id="PTHR21485:SF6">
    <property type="entry name" value="N-ACYLNEURAMINATE CYTIDYLYLTRANSFERASE-RELATED"/>
    <property type="match status" value="1"/>
</dbReference>
<evidence type="ECO:0000313" key="13">
    <source>
        <dbReference type="Proteomes" id="UP000074914"/>
    </source>
</evidence>
<evidence type="ECO:0000313" key="12">
    <source>
        <dbReference type="EMBL" id="AMP12751.1"/>
    </source>
</evidence>
<keyword evidence="7" id="KW-0479">Metal-binding</keyword>
<evidence type="ECO:0000256" key="9">
    <source>
        <dbReference type="ARBA" id="ARBA00022842"/>
    </source>
</evidence>
<comment type="catalytic activity">
    <reaction evidence="1">
        <text>3-deoxy-alpha-D-manno-2-octulosonate-8-phosphate + H2O = 3-deoxy-alpha-D-manno-oct-2-ulosonate + phosphate</text>
        <dbReference type="Rhea" id="RHEA:11500"/>
        <dbReference type="ChEBI" id="CHEBI:15377"/>
        <dbReference type="ChEBI" id="CHEBI:43474"/>
        <dbReference type="ChEBI" id="CHEBI:85985"/>
        <dbReference type="ChEBI" id="CHEBI:85986"/>
        <dbReference type="EC" id="3.1.3.45"/>
    </reaction>
</comment>
<dbReference type="SFLD" id="SFLDG01136">
    <property type="entry name" value="C1.6:_Phosphoserine_Phosphatas"/>
    <property type="match status" value="1"/>
</dbReference>
<evidence type="ECO:0000256" key="4">
    <source>
        <dbReference type="ARBA" id="ARBA00011881"/>
    </source>
</evidence>
<dbReference type="InterPro" id="IPR050793">
    <property type="entry name" value="CMP-NeuNAc_synthase"/>
</dbReference>